<reference evidence="1" key="1">
    <citation type="submission" date="2021-03" db="EMBL/GenBank/DDBJ databases">
        <authorList>
            <person name="Tran Van P."/>
        </authorList>
    </citation>
    <scope>NUCLEOTIDE SEQUENCE</scope>
</reference>
<evidence type="ECO:0000313" key="2">
    <source>
        <dbReference type="Proteomes" id="UP001153148"/>
    </source>
</evidence>
<evidence type="ECO:0000313" key="1">
    <source>
        <dbReference type="EMBL" id="CAG2067336.1"/>
    </source>
</evidence>
<proteinExistence type="predicted"/>
<protein>
    <submittedName>
        <fullName evidence="1">Uncharacterized protein</fullName>
    </submittedName>
</protein>
<keyword evidence="2" id="KW-1185">Reference proteome</keyword>
<gene>
    <name evidence="1" type="ORF">TPAB3V08_LOCUS14279</name>
</gene>
<sequence>MGRLRRPRPWRRD</sequence>
<organism evidence="1 2">
    <name type="scientific">Timema podura</name>
    <name type="common">Walking stick</name>
    <dbReference type="NCBI Taxonomy" id="61482"/>
    <lineage>
        <taxon>Eukaryota</taxon>
        <taxon>Metazoa</taxon>
        <taxon>Ecdysozoa</taxon>
        <taxon>Arthropoda</taxon>
        <taxon>Hexapoda</taxon>
        <taxon>Insecta</taxon>
        <taxon>Pterygota</taxon>
        <taxon>Neoptera</taxon>
        <taxon>Polyneoptera</taxon>
        <taxon>Phasmatodea</taxon>
        <taxon>Timematodea</taxon>
        <taxon>Timematoidea</taxon>
        <taxon>Timematidae</taxon>
        <taxon>Timema</taxon>
    </lineage>
</organism>
<name>A0ABN7PHS3_TIMPD</name>
<dbReference type="EMBL" id="CAJPIN010067185">
    <property type="protein sequence ID" value="CAG2067336.1"/>
    <property type="molecule type" value="Genomic_DNA"/>
</dbReference>
<comment type="caution">
    <text evidence="1">The sequence shown here is derived from an EMBL/GenBank/DDBJ whole genome shotgun (WGS) entry which is preliminary data.</text>
</comment>
<dbReference type="Proteomes" id="UP001153148">
    <property type="component" value="Unassembled WGS sequence"/>
</dbReference>
<accession>A0ABN7PHS3</accession>